<feature type="transmembrane region" description="Helical" evidence="1">
    <location>
        <begin position="61"/>
        <end position="80"/>
    </location>
</feature>
<evidence type="ECO:0000256" key="1">
    <source>
        <dbReference type="SAM" id="Phobius"/>
    </source>
</evidence>
<feature type="transmembrane region" description="Helical" evidence="1">
    <location>
        <begin position="35"/>
        <end position="55"/>
    </location>
</feature>
<protein>
    <submittedName>
        <fullName evidence="2">Uncharacterized protein</fullName>
    </submittedName>
</protein>
<dbReference type="KEGG" id="lpq:AF91_15495"/>
<organism evidence="2 3">
    <name type="scientific">Lacticaseibacillus paracasei N1115</name>
    <dbReference type="NCBI Taxonomy" id="1446494"/>
    <lineage>
        <taxon>Bacteria</taxon>
        <taxon>Bacillati</taxon>
        <taxon>Bacillota</taxon>
        <taxon>Bacilli</taxon>
        <taxon>Lactobacillales</taxon>
        <taxon>Lactobacillaceae</taxon>
        <taxon>Lacticaseibacillus</taxon>
    </lineage>
</organism>
<keyword evidence="1" id="KW-0472">Membrane</keyword>
<accession>A0A806LC30</accession>
<keyword evidence="1" id="KW-0812">Transmembrane</keyword>
<keyword evidence="2" id="KW-0614">Plasmid</keyword>
<feature type="transmembrane region" description="Helical" evidence="1">
    <location>
        <begin position="6"/>
        <end position="23"/>
    </location>
</feature>
<dbReference type="RefSeq" id="WP_003571714.1">
    <property type="nucleotide sequence ID" value="NZ_CP007125.1"/>
</dbReference>
<evidence type="ECO:0000313" key="2">
    <source>
        <dbReference type="EMBL" id="AHJ34590.1"/>
    </source>
</evidence>
<reference evidence="2 3" key="1">
    <citation type="journal article" date="2014" name="Genome Announc.">
        <title>Whole Genome Sequence of the Probiotic Strain Lactobacillus paracasei N1115, Isolated from Traditional Chinese Fermented Milk.</title>
        <authorList>
            <person name="Wang S."/>
            <person name="Zhu H."/>
            <person name="He F."/>
            <person name="Luo Y."/>
            <person name="Kang Z."/>
            <person name="Lu C."/>
            <person name="Feng L."/>
            <person name="Lu X."/>
            <person name="Xue Y."/>
            <person name="Wang H."/>
        </authorList>
    </citation>
    <scope>NUCLEOTIDE SEQUENCE [LARGE SCALE GENOMIC DNA]</scope>
    <source>
        <strain evidence="2 3">N1115</strain>
    </source>
</reference>
<dbReference type="EMBL" id="CP007125">
    <property type="protein sequence ID" value="AHJ34590.1"/>
    <property type="molecule type" value="Genomic_DNA"/>
</dbReference>
<dbReference type="Proteomes" id="UP000019441">
    <property type="component" value="Plasmid unnamed_3"/>
</dbReference>
<geneLocation type="plasmid" evidence="3">
    <name>3</name>
</geneLocation>
<name>A0A806LC30_LACPA</name>
<dbReference type="AlphaFoldDB" id="A0A806LC30"/>
<sequence>MLTIFNVLSIILIVVIILLTVRNRPVTKAGLLNRVFIVIVAIVEVALILIGIFFLKESIAIQSASIACNLLLLIGLLLSYKMR</sequence>
<proteinExistence type="predicted"/>
<keyword evidence="1" id="KW-1133">Transmembrane helix</keyword>
<gene>
    <name evidence="2" type="ORF">AF91_15495</name>
</gene>
<evidence type="ECO:0000313" key="3">
    <source>
        <dbReference type="Proteomes" id="UP000019441"/>
    </source>
</evidence>